<name>A0A7R9HTF0_9NEOP</name>
<proteinExistence type="predicted"/>
<reference evidence="1" key="1">
    <citation type="submission" date="2020-11" db="EMBL/GenBank/DDBJ databases">
        <authorList>
            <person name="Tran Van P."/>
        </authorList>
    </citation>
    <scope>NUCLEOTIDE SEQUENCE</scope>
</reference>
<organism evidence="1">
    <name type="scientific">Timema monikensis</name>
    <dbReference type="NCBI Taxonomy" id="170555"/>
    <lineage>
        <taxon>Eukaryota</taxon>
        <taxon>Metazoa</taxon>
        <taxon>Ecdysozoa</taxon>
        <taxon>Arthropoda</taxon>
        <taxon>Hexapoda</taxon>
        <taxon>Insecta</taxon>
        <taxon>Pterygota</taxon>
        <taxon>Neoptera</taxon>
        <taxon>Polyneoptera</taxon>
        <taxon>Phasmatodea</taxon>
        <taxon>Timematodea</taxon>
        <taxon>Timematoidea</taxon>
        <taxon>Timematidae</taxon>
        <taxon>Timema</taxon>
    </lineage>
</organism>
<gene>
    <name evidence="1" type="ORF">TMSB3V08_LOCUS10403</name>
</gene>
<protein>
    <submittedName>
        <fullName evidence="1">Uncharacterized protein</fullName>
    </submittedName>
</protein>
<accession>A0A7R9HTF0</accession>
<evidence type="ECO:0000313" key="1">
    <source>
        <dbReference type="EMBL" id="CAD7433735.1"/>
    </source>
</evidence>
<sequence length="13" mass="1415">MHLATSLMVPVLC</sequence>
<dbReference type="EMBL" id="OB796732">
    <property type="protein sequence ID" value="CAD7433735.1"/>
    <property type="molecule type" value="Genomic_DNA"/>
</dbReference>